<gene>
    <name evidence="2" type="ORF">COW36_15460</name>
</gene>
<feature type="signal peptide" evidence="1">
    <location>
        <begin position="1"/>
        <end position="20"/>
    </location>
</feature>
<reference evidence="2 3" key="1">
    <citation type="submission" date="2017-09" db="EMBL/GenBank/DDBJ databases">
        <title>Depth-based differentiation of microbial function through sediment-hosted aquifers and enrichment of novel symbionts in the deep terrestrial subsurface.</title>
        <authorList>
            <person name="Probst A.J."/>
            <person name="Ladd B."/>
            <person name="Jarett J.K."/>
            <person name="Geller-Mcgrath D.E."/>
            <person name="Sieber C.M."/>
            <person name="Emerson J.B."/>
            <person name="Anantharaman K."/>
            <person name="Thomas B.C."/>
            <person name="Malmstrom R."/>
            <person name="Stieglmeier M."/>
            <person name="Klingl A."/>
            <person name="Woyke T."/>
            <person name="Ryan C.M."/>
            <person name="Banfield J.F."/>
        </authorList>
    </citation>
    <scope>NUCLEOTIDE SEQUENCE [LARGE SCALE GENOMIC DNA]</scope>
    <source>
        <strain evidence="2">CG17_big_fil_post_rev_8_21_14_2_50_48_46</strain>
    </source>
</reference>
<dbReference type="AlphaFoldDB" id="A0A2M7G351"/>
<organism evidence="2 3">
    <name type="scientific">bacterium (Candidatus Blackallbacteria) CG17_big_fil_post_rev_8_21_14_2_50_48_46</name>
    <dbReference type="NCBI Taxonomy" id="2014261"/>
    <lineage>
        <taxon>Bacteria</taxon>
        <taxon>Candidatus Blackallbacteria</taxon>
    </lineage>
</organism>
<evidence type="ECO:0000313" key="3">
    <source>
        <dbReference type="Proteomes" id="UP000231019"/>
    </source>
</evidence>
<accession>A0A2M7G351</accession>
<sequence>MKMKQALPTLLLGVSFLLTACSFWQEQHYALGQMKDIQLQTAGPGAVYHLDLDFSGQLEGKGTLVLLLNGKPYQRWPMQDKITGQYQGDWYAPEAQLRWQPEPGTRGELKLRYRFLD</sequence>
<dbReference type="PROSITE" id="PS51257">
    <property type="entry name" value="PROKAR_LIPOPROTEIN"/>
    <property type="match status" value="1"/>
</dbReference>
<proteinExistence type="predicted"/>
<dbReference type="Proteomes" id="UP000231019">
    <property type="component" value="Unassembled WGS sequence"/>
</dbReference>
<protein>
    <submittedName>
        <fullName evidence="2">Uncharacterized protein</fullName>
    </submittedName>
</protein>
<keyword evidence="1" id="KW-0732">Signal</keyword>
<dbReference type="EMBL" id="PFFQ01000042">
    <property type="protein sequence ID" value="PIW15866.1"/>
    <property type="molecule type" value="Genomic_DNA"/>
</dbReference>
<evidence type="ECO:0000256" key="1">
    <source>
        <dbReference type="SAM" id="SignalP"/>
    </source>
</evidence>
<evidence type="ECO:0000313" key="2">
    <source>
        <dbReference type="EMBL" id="PIW15866.1"/>
    </source>
</evidence>
<feature type="chain" id="PRO_5014753541" evidence="1">
    <location>
        <begin position="21"/>
        <end position="117"/>
    </location>
</feature>
<comment type="caution">
    <text evidence="2">The sequence shown here is derived from an EMBL/GenBank/DDBJ whole genome shotgun (WGS) entry which is preliminary data.</text>
</comment>
<name>A0A2M7G351_9BACT</name>